<feature type="region of interest" description="Disordered" evidence="2">
    <location>
        <begin position="1"/>
        <end position="21"/>
    </location>
</feature>
<dbReference type="Gene3D" id="3.40.630.190">
    <property type="entry name" value="LCP protein"/>
    <property type="match status" value="1"/>
</dbReference>
<keyword evidence="3" id="KW-1133">Transmembrane helix</keyword>
<proteinExistence type="inferred from homology"/>
<comment type="caution">
    <text evidence="5">The sequence shown here is derived from an EMBL/GenBank/DDBJ whole genome shotgun (WGS) entry which is preliminary data.</text>
</comment>
<evidence type="ECO:0000313" key="6">
    <source>
        <dbReference type="Proteomes" id="UP000460112"/>
    </source>
</evidence>
<dbReference type="AlphaFoldDB" id="A0A833CFS2"/>
<dbReference type="NCBIfam" id="TIGR00350">
    <property type="entry name" value="lytR_cpsA_psr"/>
    <property type="match status" value="1"/>
</dbReference>
<accession>A0A833CFS2</accession>
<dbReference type="InterPro" id="IPR050922">
    <property type="entry name" value="LytR/CpsA/Psr_CW_biosynth"/>
</dbReference>
<dbReference type="InterPro" id="IPR004474">
    <property type="entry name" value="LytR_CpsA_psr"/>
</dbReference>
<protein>
    <submittedName>
        <fullName evidence="5">LytR family transcriptional regulator</fullName>
    </submittedName>
</protein>
<dbReference type="Pfam" id="PF03816">
    <property type="entry name" value="LytR_cpsA_psr"/>
    <property type="match status" value="1"/>
</dbReference>
<organism evidence="5 6">
    <name type="scientific">Lactobacillus gasseri</name>
    <dbReference type="NCBI Taxonomy" id="1596"/>
    <lineage>
        <taxon>Bacteria</taxon>
        <taxon>Bacillati</taxon>
        <taxon>Bacillota</taxon>
        <taxon>Bacilli</taxon>
        <taxon>Lactobacillales</taxon>
        <taxon>Lactobacillaceae</taxon>
        <taxon>Lactobacillus</taxon>
    </lineage>
</organism>
<keyword evidence="3" id="KW-0812">Transmembrane</keyword>
<evidence type="ECO:0000256" key="2">
    <source>
        <dbReference type="SAM" id="MobiDB-lite"/>
    </source>
</evidence>
<evidence type="ECO:0000256" key="1">
    <source>
        <dbReference type="ARBA" id="ARBA00006068"/>
    </source>
</evidence>
<comment type="similarity">
    <text evidence="1">Belongs to the LytR/CpsA/Psr (LCP) family.</text>
</comment>
<feature type="transmembrane region" description="Helical" evidence="3">
    <location>
        <begin position="32"/>
        <end position="52"/>
    </location>
</feature>
<evidence type="ECO:0000259" key="4">
    <source>
        <dbReference type="Pfam" id="PF03816"/>
    </source>
</evidence>
<evidence type="ECO:0000313" key="5">
    <source>
        <dbReference type="EMBL" id="KAB1951299.1"/>
    </source>
</evidence>
<feature type="domain" description="Cell envelope-related transcriptional attenuator" evidence="4">
    <location>
        <begin position="104"/>
        <end position="248"/>
    </location>
</feature>
<dbReference type="EMBL" id="WBOA01000001">
    <property type="protein sequence ID" value="KAB1951299.1"/>
    <property type="molecule type" value="Genomic_DNA"/>
</dbReference>
<dbReference type="Proteomes" id="UP000460112">
    <property type="component" value="Unassembled WGS sequence"/>
</dbReference>
<keyword evidence="3" id="KW-0472">Membrane</keyword>
<sequence>MDHNNSDNQIKHRSHHHRHHHRHHRRKKFWRIFWIVLGVFLVVDIIAVIIAWHNIHVATNNMYNPMSNEISDRKVSDTLKDKKPMSLLLLGTDTGEFGRSYKGRTDTIMMMVINPKTNKSTVVSLPRDMKVNLPDYPDYSPAKINSAYTYGGVDETVKTIKKYFNIPTDAYVMVNMGGLEKAIDQVGGVTVKSPLTFDYEGYHFTKGATYHMNGKKALAFSRMRYDDPRGDYGRQERQRLVIMALLKSSISYKTVVNQPFLNSISKQTMTNLTFDNMIALAQNYRHATDNVTTDYAHGQGDWENGVAYESVSRSECQRISNKLRAALGLKPETLKTGE</sequence>
<gene>
    <name evidence="5" type="ORF">F8244_02020</name>
</gene>
<feature type="compositionally biased region" description="Basic residues" evidence="2">
    <location>
        <begin position="11"/>
        <end position="21"/>
    </location>
</feature>
<dbReference type="PANTHER" id="PTHR33392:SF6">
    <property type="entry name" value="POLYISOPRENYL-TEICHOIC ACID--PEPTIDOGLYCAN TEICHOIC ACID TRANSFERASE TAGU"/>
    <property type="match status" value="1"/>
</dbReference>
<evidence type="ECO:0000256" key="3">
    <source>
        <dbReference type="SAM" id="Phobius"/>
    </source>
</evidence>
<reference evidence="5 6" key="1">
    <citation type="submission" date="2019-09" db="EMBL/GenBank/DDBJ databases">
        <title>Investigation of probiotic properties of different lactic acid bacteria.</title>
        <authorList>
            <person name="Jaomanjaka F."/>
            <person name="Blanc P."/>
        </authorList>
    </citation>
    <scope>NUCLEOTIDE SEQUENCE [LARGE SCALE GENOMIC DNA]</scope>
    <source>
        <strain evidence="5 6">BIO6369</strain>
    </source>
</reference>
<dbReference type="PANTHER" id="PTHR33392">
    <property type="entry name" value="POLYISOPRENYL-TEICHOIC ACID--PEPTIDOGLYCAN TEICHOIC ACID TRANSFERASE TAGU"/>
    <property type="match status" value="1"/>
</dbReference>
<name>A0A833CFS2_LACGS</name>
<dbReference type="RefSeq" id="WP_151494684.1">
    <property type="nucleotide sequence ID" value="NZ_WBOA01000001.1"/>
</dbReference>